<sequence length="673" mass="72641">MNRKQKKNLCRIIMAALLMVMLSYMPITGISRFVAYLIPYFIIGYDILYKAIKGVRNQQAFDENLLMSIATIGAIVLAVCDDGDYTEAIAVMLFYQVGELFQSYAVGRSRRDISALMDIRPDYANIETAGGQLEQVEPDEVEPGSIIVVKPGEKIPIDGLVIDGASSLNTTALTGESLPRDVKAGDEVISGCVNLNGLLRIKTTKEFDESTASKILEMVEDASSRKSKSEHFIARFARIYTPIVVYAALALAFLPPLVRLLALDMAPEWGTWLYRALIFLVISCPCALVVSIPLSFFAGIGGASRQGVLVKGSNYLETLAEVDTVVFDKTGTLTKGVFQVSAIHTDKLNGDELLHLAAHVERYSTHPIAESLRNAYGDEADGCQVEAVEEIAGQGICARVNGRSVCVGNSRLMEAIGVKWHECDAVGTIIHVAVDGEYAGHIIIADVVKDHAPAAIRALRANGIRQTVMLTGDSLKVADTVAAELGIDTVYSQLLPQDKVTRVEAMLTHQQKGKLAFVGDGINDAPVLSRADVGIAMGAMGSDAAIEAADIVLMDDDPLKISVAQRIARKTLRIVKQNIYFSIGVKVLVMVLGALGLANMWAAIFADVGVMVLAVLNAVRALFTERVKLDEKDVQDRGGLRQLRESDGGSSQKYSRCQGCCGEFHGIENEGGV</sequence>
<dbReference type="InterPro" id="IPR027256">
    <property type="entry name" value="P-typ_ATPase_IB"/>
</dbReference>
<keyword evidence="11" id="KW-0547">Nucleotide-binding</keyword>
<dbReference type="InterPro" id="IPR001757">
    <property type="entry name" value="P_typ_ATPase"/>
</dbReference>
<evidence type="ECO:0000256" key="4">
    <source>
        <dbReference type="ARBA" id="ARBA00022692"/>
    </source>
</evidence>
<keyword evidence="5 11" id="KW-0479">Metal-binding</keyword>
<dbReference type="Pfam" id="PF00702">
    <property type="entry name" value="Hydrolase"/>
    <property type="match status" value="1"/>
</dbReference>
<dbReference type="GO" id="GO:0008551">
    <property type="term" value="F:P-type cadmium transporter activity"/>
    <property type="evidence" value="ECO:0007669"/>
    <property type="project" value="UniProtKB-EC"/>
</dbReference>
<evidence type="ECO:0000256" key="3">
    <source>
        <dbReference type="ARBA" id="ARBA00022539"/>
    </source>
</evidence>
<feature type="transmembrane region" description="Helical" evidence="11">
    <location>
        <begin position="232"/>
        <end position="254"/>
    </location>
</feature>
<dbReference type="SUPFAM" id="SSF81665">
    <property type="entry name" value="Calcium ATPase, transmembrane domain M"/>
    <property type="match status" value="1"/>
</dbReference>
<keyword evidence="11" id="KW-1003">Cell membrane</keyword>
<evidence type="ECO:0000313" key="13">
    <source>
        <dbReference type="EMBL" id="SDP48968.1"/>
    </source>
</evidence>
<dbReference type="AlphaFoldDB" id="A0A1H0T5U9"/>
<evidence type="ECO:0000259" key="12">
    <source>
        <dbReference type="Pfam" id="PF00122"/>
    </source>
</evidence>
<dbReference type="Gene3D" id="3.40.1110.10">
    <property type="entry name" value="Calcium-transporting ATPase, cytoplasmic domain N"/>
    <property type="match status" value="1"/>
</dbReference>
<organism evidence="13 14">
    <name type="scientific">Selenomonas ruminantium</name>
    <dbReference type="NCBI Taxonomy" id="971"/>
    <lineage>
        <taxon>Bacteria</taxon>
        <taxon>Bacillati</taxon>
        <taxon>Bacillota</taxon>
        <taxon>Negativicutes</taxon>
        <taxon>Selenomonadales</taxon>
        <taxon>Selenomonadaceae</taxon>
        <taxon>Selenomonas</taxon>
    </lineage>
</organism>
<dbReference type="SFLD" id="SFLDF00027">
    <property type="entry name" value="p-type_atpase"/>
    <property type="match status" value="1"/>
</dbReference>
<dbReference type="InterPro" id="IPR036412">
    <property type="entry name" value="HAD-like_sf"/>
</dbReference>
<evidence type="ECO:0000256" key="11">
    <source>
        <dbReference type="RuleBase" id="RU362081"/>
    </source>
</evidence>
<keyword evidence="3" id="KW-0104">Cadmium</keyword>
<dbReference type="NCBIfam" id="TIGR01525">
    <property type="entry name" value="ATPase-IB_hvy"/>
    <property type="match status" value="1"/>
</dbReference>
<keyword evidence="4 11" id="KW-0812">Transmembrane</keyword>
<dbReference type="GO" id="GO:0005886">
    <property type="term" value="C:plasma membrane"/>
    <property type="evidence" value="ECO:0007669"/>
    <property type="project" value="UniProtKB-SubCell"/>
</dbReference>
<dbReference type="InterPro" id="IPR059000">
    <property type="entry name" value="ATPase_P-type_domA"/>
</dbReference>
<dbReference type="SUPFAM" id="SSF81653">
    <property type="entry name" value="Calcium ATPase, transduction domain A"/>
    <property type="match status" value="1"/>
</dbReference>
<dbReference type="NCBIfam" id="TIGR01494">
    <property type="entry name" value="ATPase_P-type"/>
    <property type="match status" value="1"/>
</dbReference>
<dbReference type="GO" id="GO:0046872">
    <property type="term" value="F:metal ion binding"/>
    <property type="evidence" value="ECO:0007669"/>
    <property type="project" value="UniProtKB-KW"/>
</dbReference>
<name>A0A1H0T5U9_SELRU</name>
<evidence type="ECO:0000256" key="2">
    <source>
        <dbReference type="ARBA" id="ARBA00006024"/>
    </source>
</evidence>
<dbReference type="PRINTS" id="PR00119">
    <property type="entry name" value="CATATPASE"/>
</dbReference>
<dbReference type="Pfam" id="PF00122">
    <property type="entry name" value="E1-E2_ATPase"/>
    <property type="match status" value="1"/>
</dbReference>
<protein>
    <recommendedName>
        <fullName evidence="9">Cd(2+)-exporting ATPase</fullName>
        <ecNumber evidence="9">7.2.2.21</ecNumber>
    </recommendedName>
</protein>
<proteinExistence type="inferred from homology"/>
<dbReference type="Proteomes" id="UP000182412">
    <property type="component" value="Unassembled WGS sequence"/>
</dbReference>
<reference evidence="13 14" key="1">
    <citation type="submission" date="2016-10" db="EMBL/GenBank/DDBJ databases">
        <authorList>
            <person name="de Groot N.N."/>
        </authorList>
    </citation>
    <scope>NUCLEOTIDE SEQUENCE [LARGE SCALE GENOMIC DNA]</scope>
    <source>
        <strain evidence="13 14">S137</strain>
    </source>
</reference>
<evidence type="ECO:0000256" key="6">
    <source>
        <dbReference type="ARBA" id="ARBA00022967"/>
    </source>
</evidence>
<dbReference type="InterPro" id="IPR051014">
    <property type="entry name" value="Cation_Transport_ATPase_IB"/>
</dbReference>
<evidence type="ECO:0000256" key="8">
    <source>
        <dbReference type="ARBA" id="ARBA00023136"/>
    </source>
</evidence>
<dbReference type="EC" id="7.2.2.21" evidence="9"/>
<dbReference type="InterPro" id="IPR044492">
    <property type="entry name" value="P_typ_ATPase_HD_dom"/>
</dbReference>
<comment type="similarity">
    <text evidence="2 11">Belongs to the cation transport ATPase (P-type) (TC 3.A.3) family. Type IB subfamily.</text>
</comment>
<evidence type="ECO:0000313" key="14">
    <source>
        <dbReference type="Proteomes" id="UP000182412"/>
    </source>
</evidence>
<evidence type="ECO:0000256" key="9">
    <source>
        <dbReference type="ARBA" id="ARBA00039103"/>
    </source>
</evidence>
<feature type="transmembrane region" description="Helical" evidence="11">
    <location>
        <begin position="33"/>
        <end position="49"/>
    </location>
</feature>
<dbReference type="PANTHER" id="PTHR48085">
    <property type="entry name" value="CADMIUM/ZINC-TRANSPORTING ATPASE HMA2-RELATED"/>
    <property type="match status" value="1"/>
</dbReference>
<evidence type="ECO:0000256" key="5">
    <source>
        <dbReference type="ARBA" id="ARBA00022723"/>
    </source>
</evidence>
<dbReference type="CDD" id="cd07548">
    <property type="entry name" value="P-type_ATPase-Cd_Zn_Co_like"/>
    <property type="match status" value="1"/>
</dbReference>
<comment type="catalytic activity">
    <reaction evidence="10">
        <text>Cd(2+)(in) + ATP + H2O = Cd(2+)(out) + ADP + phosphate + H(+)</text>
        <dbReference type="Rhea" id="RHEA:12132"/>
        <dbReference type="ChEBI" id="CHEBI:15377"/>
        <dbReference type="ChEBI" id="CHEBI:15378"/>
        <dbReference type="ChEBI" id="CHEBI:30616"/>
        <dbReference type="ChEBI" id="CHEBI:43474"/>
        <dbReference type="ChEBI" id="CHEBI:48775"/>
        <dbReference type="ChEBI" id="CHEBI:456216"/>
        <dbReference type="EC" id="7.2.2.21"/>
    </reaction>
</comment>
<dbReference type="InterPro" id="IPR018303">
    <property type="entry name" value="ATPase_P-typ_P_site"/>
</dbReference>
<comment type="subcellular location">
    <subcellularLocation>
        <location evidence="1">Cell membrane</location>
        <topology evidence="1">Multi-pass membrane protein</topology>
    </subcellularLocation>
</comment>
<keyword evidence="6" id="KW-1278">Translocase</keyword>
<dbReference type="InterPro" id="IPR023299">
    <property type="entry name" value="ATPase_P-typ_cyto_dom_N"/>
</dbReference>
<dbReference type="GO" id="GO:0016887">
    <property type="term" value="F:ATP hydrolysis activity"/>
    <property type="evidence" value="ECO:0007669"/>
    <property type="project" value="InterPro"/>
</dbReference>
<dbReference type="Gene3D" id="3.40.50.1000">
    <property type="entry name" value="HAD superfamily/HAD-like"/>
    <property type="match status" value="1"/>
</dbReference>
<evidence type="ECO:0000256" key="1">
    <source>
        <dbReference type="ARBA" id="ARBA00004651"/>
    </source>
</evidence>
<dbReference type="SFLD" id="SFLDS00003">
    <property type="entry name" value="Haloacid_Dehalogenase"/>
    <property type="match status" value="1"/>
</dbReference>
<evidence type="ECO:0000256" key="10">
    <source>
        <dbReference type="ARBA" id="ARBA00049338"/>
    </source>
</evidence>
<dbReference type="InterPro" id="IPR023214">
    <property type="entry name" value="HAD_sf"/>
</dbReference>
<keyword evidence="8 11" id="KW-0472">Membrane</keyword>
<dbReference type="PROSITE" id="PS00154">
    <property type="entry name" value="ATPASE_E1_E2"/>
    <property type="match status" value="1"/>
</dbReference>
<keyword evidence="7 11" id="KW-1133">Transmembrane helix</keyword>
<dbReference type="GO" id="GO:0005524">
    <property type="term" value="F:ATP binding"/>
    <property type="evidence" value="ECO:0007669"/>
    <property type="project" value="UniProtKB-UniRule"/>
</dbReference>
<dbReference type="PANTHER" id="PTHR48085:SF5">
    <property type="entry name" value="CADMIUM_ZINC-TRANSPORTING ATPASE HMA4-RELATED"/>
    <property type="match status" value="1"/>
</dbReference>
<keyword evidence="11" id="KW-0067">ATP-binding</keyword>
<feature type="transmembrane region" description="Helical" evidence="11">
    <location>
        <begin position="604"/>
        <end position="623"/>
    </location>
</feature>
<dbReference type="SUPFAM" id="SSF56784">
    <property type="entry name" value="HAD-like"/>
    <property type="match status" value="1"/>
</dbReference>
<dbReference type="SFLD" id="SFLDG00002">
    <property type="entry name" value="C1.7:_P-type_atpase_like"/>
    <property type="match status" value="1"/>
</dbReference>
<feature type="transmembrane region" description="Helical" evidence="11">
    <location>
        <begin position="274"/>
        <end position="297"/>
    </location>
</feature>
<feature type="transmembrane region" description="Helical" evidence="11">
    <location>
        <begin position="579"/>
        <end position="598"/>
    </location>
</feature>
<gene>
    <name evidence="13" type="ORF">SAMN05216366_12142</name>
</gene>
<feature type="transmembrane region" description="Helical" evidence="11">
    <location>
        <begin position="9"/>
        <end position="27"/>
    </location>
</feature>
<dbReference type="OrthoDB" id="9760802at2"/>
<feature type="domain" description="P-type ATPase A" evidence="12">
    <location>
        <begin position="123"/>
        <end position="220"/>
    </location>
</feature>
<dbReference type="Gene3D" id="2.70.150.10">
    <property type="entry name" value="Calcium-transporting ATPase, cytoplasmic transduction domain A"/>
    <property type="match status" value="1"/>
</dbReference>
<dbReference type="InterPro" id="IPR008250">
    <property type="entry name" value="ATPase_P-typ_transduc_dom_A_sf"/>
</dbReference>
<accession>A0A1H0T5U9</accession>
<dbReference type="EMBL" id="FNJQ01000021">
    <property type="protein sequence ID" value="SDP48968.1"/>
    <property type="molecule type" value="Genomic_DNA"/>
</dbReference>
<dbReference type="NCBIfam" id="TIGR01512">
    <property type="entry name" value="ATPase-IB2_Cd"/>
    <property type="match status" value="1"/>
</dbReference>
<dbReference type="FunFam" id="2.70.150.10:FF:000002">
    <property type="entry name" value="Copper-transporting ATPase 1, putative"/>
    <property type="match status" value="1"/>
</dbReference>
<dbReference type="InterPro" id="IPR023298">
    <property type="entry name" value="ATPase_P-typ_TM_dom_sf"/>
</dbReference>
<evidence type="ECO:0000256" key="7">
    <source>
        <dbReference type="ARBA" id="ARBA00022989"/>
    </source>
</evidence>